<dbReference type="Pfam" id="PF03092">
    <property type="entry name" value="BT1"/>
    <property type="match status" value="1"/>
</dbReference>
<gene>
    <name evidence="9" type="ORF">POM88_045263</name>
</gene>
<keyword evidence="3" id="KW-0813">Transport</keyword>
<evidence type="ECO:0000256" key="1">
    <source>
        <dbReference type="ARBA" id="ARBA00004141"/>
    </source>
</evidence>
<dbReference type="InterPro" id="IPR036259">
    <property type="entry name" value="MFS_trans_sf"/>
</dbReference>
<dbReference type="Gene3D" id="1.20.1250.20">
    <property type="entry name" value="MFS general substrate transporter like domains"/>
    <property type="match status" value="1"/>
</dbReference>
<dbReference type="SUPFAM" id="SSF103473">
    <property type="entry name" value="MFS general substrate transporter"/>
    <property type="match status" value="1"/>
</dbReference>
<comment type="subcellular location">
    <subcellularLocation>
        <location evidence="1">Membrane</location>
        <topology evidence="1">Multi-pass membrane protein</topology>
    </subcellularLocation>
</comment>
<name>A0AAD8H5F0_9APIA</name>
<sequence length="294" mass="32664">MALADFSLDLDLRVNYCGTKKMMASSSSSALATDIESESCSKNGTKCRSFVVTGVWHTWLENHLISKHVGHENGIGIGEELMNGAAKEKCKFGLDYGDVDASKKTWSKRREMIIQWMNRLRLAFGSSFLWLICLIYFNQGFRSFVWTAVSYQLKDRLKLSPSASQFVTSIAFFPWSIKPLYGILSDCIPIGGRRRIPYLVFATLLSLIPWPILGLSAALRDSRVHLMIFLTVQNLGSAMADVVIDAMIAEAVRHERASFAGDLQSISWMAMALGGIFGSLLGGYALNNIQIDIQ</sequence>
<keyword evidence="10" id="KW-1185">Reference proteome</keyword>
<keyword evidence="6 8" id="KW-0472">Membrane</keyword>
<comment type="caution">
    <text evidence="9">The sequence shown here is derived from an EMBL/GenBank/DDBJ whole genome shotgun (WGS) entry which is preliminary data.</text>
</comment>
<dbReference type="AlphaFoldDB" id="A0AAD8H5F0"/>
<dbReference type="PANTHER" id="PTHR31585:SF7">
    <property type="entry name" value="FOLATE-BIOPTERIN TRANSPORTER 4-RELATED"/>
    <property type="match status" value="1"/>
</dbReference>
<dbReference type="PANTHER" id="PTHR31585">
    <property type="entry name" value="FOLATE-BIOPTERIN TRANSPORTER 1, CHLOROPLASTIC"/>
    <property type="match status" value="1"/>
</dbReference>
<protein>
    <submittedName>
        <fullName evidence="9">Folate-biopterin transporter 4</fullName>
    </submittedName>
</protein>
<evidence type="ECO:0000256" key="7">
    <source>
        <dbReference type="ARBA" id="ARBA00044504"/>
    </source>
</evidence>
<dbReference type="InterPro" id="IPR039309">
    <property type="entry name" value="BT1"/>
</dbReference>
<feature type="transmembrane region" description="Helical" evidence="8">
    <location>
        <begin position="120"/>
        <end position="139"/>
    </location>
</feature>
<comment type="similarity">
    <text evidence="7">Belongs to the major facilitator superfamily. Phosphate:H(+) symporter (TC 2.A.1.9) family.</text>
</comment>
<evidence type="ECO:0000313" key="9">
    <source>
        <dbReference type="EMBL" id="KAK1360789.1"/>
    </source>
</evidence>
<feature type="transmembrane region" description="Helical" evidence="8">
    <location>
        <begin position="198"/>
        <end position="218"/>
    </location>
</feature>
<evidence type="ECO:0000256" key="5">
    <source>
        <dbReference type="ARBA" id="ARBA00022989"/>
    </source>
</evidence>
<evidence type="ECO:0000256" key="4">
    <source>
        <dbReference type="ARBA" id="ARBA00022692"/>
    </source>
</evidence>
<dbReference type="GO" id="GO:0016020">
    <property type="term" value="C:membrane"/>
    <property type="evidence" value="ECO:0007669"/>
    <property type="project" value="UniProtKB-SubCell"/>
</dbReference>
<dbReference type="EMBL" id="JAUIZM010000010">
    <property type="protein sequence ID" value="KAK1360789.1"/>
    <property type="molecule type" value="Genomic_DNA"/>
</dbReference>
<accession>A0AAD8H5F0</accession>
<keyword evidence="5 8" id="KW-1133">Transmembrane helix</keyword>
<reference evidence="9" key="2">
    <citation type="submission" date="2023-05" db="EMBL/GenBank/DDBJ databases">
        <authorList>
            <person name="Schelkunov M.I."/>
        </authorList>
    </citation>
    <scope>NUCLEOTIDE SEQUENCE</scope>
    <source>
        <strain evidence="9">Hsosn_3</strain>
        <tissue evidence="9">Leaf</tissue>
    </source>
</reference>
<comment type="similarity">
    <text evidence="2">Belongs to the major facilitator superfamily. Folate-biopterin transporter (TC 2.A.71) family.</text>
</comment>
<evidence type="ECO:0000256" key="6">
    <source>
        <dbReference type="ARBA" id="ARBA00023136"/>
    </source>
</evidence>
<feature type="transmembrane region" description="Helical" evidence="8">
    <location>
        <begin position="159"/>
        <end position="177"/>
    </location>
</feature>
<keyword evidence="4 8" id="KW-0812">Transmembrane</keyword>
<proteinExistence type="inferred from homology"/>
<evidence type="ECO:0000256" key="2">
    <source>
        <dbReference type="ARBA" id="ARBA00007015"/>
    </source>
</evidence>
<feature type="transmembrane region" description="Helical" evidence="8">
    <location>
        <begin position="265"/>
        <end position="286"/>
    </location>
</feature>
<reference evidence="9" key="1">
    <citation type="submission" date="2023-02" db="EMBL/GenBank/DDBJ databases">
        <title>Genome of toxic invasive species Heracleum sosnowskyi carries increased number of genes despite the absence of recent whole-genome duplications.</title>
        <authorList>
            <person name="Schelkunov M."/>
            <person name="Shtratnikova V."/>
            <person name="Makarenko M."/>
            <person name="Klepikova A."/>
            <person name="Omelchenko D."/>
            <person name="Novikova G."/>
            <person name="Obukhova E."/>
            <person name="Bogdanov V."/>
            <person name="Penin A."/>
            <person name="Logacheva M."/>
        </authorList>
    </citation>
    <scope>NUCLEOTIDE SEQUENCE</scope>
    <source>
        <strain evidence="9">Hsosn_3</strain>
        <tissue evidence="9">Leaf</tissue>
    </source>
</reference>
<evidence type="ECO:0000256" key="8">
    <source>
        <dbReference type="SAM" id="Phobius"/>
    </source>
</evidence>
<dbReference type="Proteomes" id="UP001237642">
    <property type="component" value="Unassembled WGS sequence"/>
</dbReference>
<evidence type="ECO:0000313" key="10">
    <source>
        <dbReference type="Proteomes" id="UP001237642"/>
    </source>
</evidence>
<organism evidence="9 10">
    <name type="scientific">Heracleum sosnowskyi</name>
    <dbReference type="NCBI Taxonomy" id="360622"/>
    <lineage>
        <taxon>Eukaryota</taxon>
        <taxon>Viridiplantae</taxon>
        <taxon>Streptophyta</taxon>
        <taxon>Embryophyta</taxon>
        <taxon>Tracheophyta</taxon>
        <taxon>Spermatophyta</taxon>
        <taxon>Magnoliopsida</taxon>
        <taxon>eudicotyledons</taxon>
        <taxon>Gunneridae</taxon>
        <taxon>Pentapetalae</taxon>
        <taxon>asterids</taxon>
        <taxon>campanulids</taxon>
        <taxon>Apiales</taxon>
        <taxon>Apiaceae</taxon>
        <taxon>Apioideae</taxon>
        <taxon>apioid superclade</taxon>
        <taxon>Tordylieae</taxon>
        <taxon>Tordyliinae</taxon>
        <taxon>Heracleum</taxon>
    </lineage>
</organism>
<evidence type="ECO:0000256" key="3">
    <source>
        <dbReference type="ARBA" id="ARBA00022448"/>
    </source>
</evidence>